<evidence type="ECO:0000256" key="1">
    <source>
        <dbReference type="ARBA" id="ARBA00004305"/>
    </source>
</evidence>
<organism evidence="11 12">
    <name type="scientific">Lutzomyia longipalpis</name>
    <name type="common">Sand fly</name>
    <dbReference type="NCBI Taxonomy" id="7200"/>
    <lineage>
        <taxon>Eukaryota</taxon>
        <taxon>Metazoa</taxon>
        <taxon>Ecdysozoa</taxon>
        <taxon>Arthropoda</taxon>
        <taxon>Hexapoda</taxon>
        <taxon>Insecta</taxon>
        <taxon>Pterygota</taxon>
        <taxon>Neoptera</taxon>
        <taxon>Endopterygota</taxon>
        <taxon>Diptera</taxon>
        <taxon>Nematocera</taxon>
        <taxon>Psychodoidea</taxon>
        <taxon>Psychodidae</taxon>
        <taxon>Lutzomyia</taxon>
        <taxon>Lutzomyia</taxon>
    </lineage>
</organism>
<dbReference type="GO" id="GO:0005759">
    <property type="term" value="C:mitochondrial matrix"/>
    <property type="evidence" value="ECO:0007669"/>
    <property type="project" value="UniProtKB-SubCell"/>
</dbReference>
<dbReference type="Proteomes" id="UP000092461">
    <property type="component" value="Unassembled WGS sequence"/>
</dbReference>
<evidence type="ECO:0000313" key="10">
    <source>
        <dbReference type="EMBL" id="MBC1179118.1"/>
    </source>
</evidence>
<name>A0A1B0CCI4_LUTLO</name>
<evidence type="ECO:0000256" key="5">
    <source>
        <dbReference type="ARBA" id="ARBA00025430"/>
    </source>
</evidence>
<proteinExistence type="inferred from homology"/>
<reference evidence="10" key="2">
    <citation type="journal article" date="2020" name="BMC">
        <title>Leishmania infection induces a limited differential gene expression in the sand fly midgut.</title>
        <authorList>
            <person name="Coutinho-Abreu I.V."/>
            <person name="Serafim T.D."/>
            <person name="Meneses C."/>
            <person name="Kamhawi S."/>
            <person name="Oliveira F."/>
            <person name="Valenzuela J.G."/>
        </authorList>
    </citation>
    <scope>NUCLEOTIDE SEQUENCE</scope>
    <source>
        <strain evidence="10">Jacobina</strain>
        <tissue evidence="10">Midgut</tissue>
    </source>
</reference>
<evidence type="ECO:0000256" key="8">
    <source>
        <dbReference type="ARBA" id="ARBA00031830"/>
    </source>
</evidence>
<evidence type="ECO:0000256" key="6">
    <source>
        <dbReference type="ARBA" id="ARBA00025809"/>
    </source>
</evidence>
<comment type="similarity">
    <text evidence="2">Belongs to the complex I LYR family.</text>
</comment>
<dbReference type="InterPro" id="IPR008011">
    <property type="entry name" value="Complex1_LYR_dom"/>
</dbReference>
<dbReference type="InterPro" id="IPR045298">
    <property type="entry name" value="Complex1_LYR_LYRM7"/>
</dbReference>
<evidence type="ECO:0000313" key="11">
    <source>
        <dbReference type="EnsemblMetazoa" id="LLOJ002052-PA"/>
    </source>
</evidence>
<feature type="domain" description="Complex 1 LYR protein" evidence="9">
    <location>
        <begin position="7"/>
        <end position="62"/>
    </location>
</feature>
<dbReference type="EMBL" id="AJWK01006815">
    <property type="status" value="NOT_ANNOTATED_CDS"/>
    <property type="molecule type" value="Genomic_DNA"/>
</dbReference>
<dbReference type="PANTHER" id="PTHR46749:SF1">
    <property type="entry name" value="COMPLEX III ASSEMBLY FACTOR LYRM7"/>
    <property type="match status" value="1"/>
</dbReference>
<dbReference type="EnsemblMetazoa" id="LLOJ002052-RA">
    <property type="protein sequence ID" value="LLOJ002052-PA"/>
    <property type="gene ID" value="LLOJ002052"/>
</dbReference>
<dbReference type="CDD" id="cd20267">
    <property type="entry name" value="Complex1_LYR_LYRM7"/>
    <property type="match status" value="1"/>
</dbReference>
<keyword evidence="12" id="KW-1185">Reference proteome</keyword>
<evidence type="ECO:0000259" key="9">
    <source>
        <dbReference type="Pfam" id="PF05347"/>
    </source>
</evidence>
<protein>
    <recommendedName>
        <fullName evidence="7">Complex III assembly factor LYRM7</fullName>
    </recommendedName>
    <alternativeName>
        <fullName evidence="8">LYR motif-containing protein 7</fullName>
    </alternativeName>
</protein>
<dbReference type="PANTHER" id="PTHR46749">
    <property type="entry name" value="COMPLEX III ASSEMBLY FACTOR LYRM7"/>
    <property type="match status" value="1"/>
</dbReference>
<dbReference type="AlphaFoldDB" id="A0A1B0CCI4"/>
<keyword evidence="4" id="KW-0143">Chaperone</keyword>
<dbReference type="Pfam" id="PF05347">
    <property type="entry name" value="Complex1_LYR"/>
    <property type="match status" value="1"/>
</dbReference>
<comment type="function">
    <text evidence="5">Assembly factor required for Rieske Fe-S protein UQCRFS1 incorporation into the cytochrome b-c1 (CIII) complex. Functions as a chaperone, binding to this subunit within the mitochondrial matrix and stabilizing it prior to its translocation and insertion into the late CIII dimeric intermediate within the mitochondrial inner membrane.</text>
</comment>
<dbReference type="VEuPathDB" id="VectorBase:LLOJ002052"/>
<dbReference type="GO" id="GO:0034551">
    <property type="term" value="P:mitochondrial respiratory chain complex III assembly"/>
    <property type="evidence" value="ECO:0007669"/>
    <property type="project" value="InterPro"/>
</dbReference>
<evidence type="ECO:0000256" key="7">
    <source>
        <dbReference type="ARBA" id="ARBA00026165"/>
    </source>
</evidence>
<dbReference type="InterPro" id="IPR050435">
    <property type="entry name" value="MZM1/LYRM7"/>
</dbReference>
<evidence type="ECO:0000256" key="3">
    <source>
        <dbReference type="ARBA" id="ARBA00023128"/>
    </source>
</evidence>
<comment type="subcellular location">
    <subcellularLocation>
        <location evidence="1">Mitochondrion matrix</location>
    </subcellularLocation>
</comment>
<accession>A0A1B0CCI4</accession>
<evidence type="ECO:0000313" key="12">
    <source>
        <dbReference type="Proteomes" id="UP000092461"/>
    </source>
</evidence>
<reference evidence="11" key="3">
    <citation type="submission" date="2020-05" db="UniProtKB">
        <authorList>
            <consortium name="EnsemblMetazoa"/>
        </authorList>
    </citation>
    <scope>IDENTIFICATION</scope>
    <source>
        <strain evidence="11">Jacobina</strain>
    </source>
</reference>
<comment type="subunit">
    <text evidence="6">Interacts with UQCRFS1.</text>
</comment>
<dbReference type="GO" id="GO:0044183">
    <property type="term" value="F:protein folding chaperone"/>
    <property type="evidence" value="ECO:0007669"/>
    <property type="project" value="TreeGrafter"/>
</dbReference>
<dbReference type="EMBL" id="GITU01010415">
    <property type="protein sequence ID" value="MBC1179118.1"/>
    <property type="molecule type" value="Transcribed_RNA"/>
</dbReference>
<evidence type="ECO:0000256" key="4">
    <source>
        <dbReference type="ARBA" id="ARBA00023186"/>
    </source>
</evidence>
<evidence type="ECO:0000256" key="2">
    <source>
        <dbReference type="ARBA" id="ARBA00009508"/>
    </source>
</evidence>
<dbReference type="EMBL" id="AJWK01006814">
    <property type="status" value="NOT_ANNOTATED_CDS"/>
    <property type="molecule type" value="Genomic_DNA"/>
</dbReference>
<sequence length="78" mass="8936">MSATKLNVLQIFKKLHRTSHGVFRNDSHALSAVRMKINEEFRKNSGCKDAEEIQKLIKLAEEVETELRTSVVQAKIIK</sequence>
<reference evidence="12" key="1">
    <citation type="submission" date="2012-05" db="EMBL/GenBank/DDBJ databases">
        <title>Whole Genome Assembly of Lutzomyia longipalpis.</title>
        <authorList>
            <person name="Richards S."/>
            <person name="Qu C."/>
            <person name="Dillon R."/>
            <person name="Worley K."/>
            <person name="Scherer S."/>
            <person name="Batterton M."/>
            <person name="Taylor A."/>
            <person name="Hawes A."/>
            <person name="Hernandez B."/>
            <person name="Kovar C."/>
            <person name="Mandapat C."/>
            <person name="Pham C."/>
            <person name="Qu C."/>
            <person name="Jing C."/>
            <person name="Bess C."/>
            <person name="Bandaranaike D."/>
            <person name="Ngo D."/>
            <person name="Ongeri F."/>
            <person name="Arias F."/>
            <person name="Lara F."/>
            <person name="Weissenberger G."/>
            <person name="Kamau G."/>
            <person name="Han H."/>
            <person name="Shen H."/>
            <person name="Dinh H."/>
            <person name="Khalil I."/>
            <person name="Jones J."/>
            <person name="Shafer J."/>
            <person name="Jayaseelan J."/>
            <person name="Quiroz J."/>
            <person name="Blankenburg K."/>
            <person name="Nguyen L."/>
            <person name="Jackson L."/>
            <person name="Francisco L."/>
            <person name="Tang L.-Y."/>
            <person name="Pu L.-L."/>
            <person name="Perales L."/>
            <person name="Lorensuhewa L."/>
            <person name="Munidasa M."/>
            <person name="Coyle M."/>
            <person name="Taylor M."/>
            <person name="Puazo M."/>
            <person name="Firestine M."/>
            <person name="Scheel M."/>
            <person name="Javaid M."/>
            <person name="Wang M."/>
            <person name="Li M."/>
            <person name="Tabassum N."/>
            <person name="Saada N."/>
            <person name="Osuji N."/>
            <person name="Aqrawi P."/>
            <person name="Fu Q."/>
            <person name="Thornton R."/>
            <person name="Raj R."/>
            <person name="Goodspeed R."/>
            <person name="Mata R."/>
            <person name="Najjar R."/>
            <person name="Gubbala S."/>
            <person name="Lee S."/>
            <person name="Denson S."/>
            <person name="Patil S."/>
            <person name="Macmil S."/>
            <person name="Qi S."/>
            <person name="Matskevitch T."/>
            <person name="Palculict T."/>
            <person name="Mathew T."/>
            <person name="Vee V."/>
            <person name="Velamala V."/>
            <person name="Korchina V."/>
            <person name="Cai W."/>
            <person name="Liu W."/>
            <person name="Dai W."/>
            <person name="Zou X."/>
            <person name="Zhu Y."/>
            <person name="Zhang Y."/>
            <person name="Wu Y.-Q."/>
            <person name="Xin Y."/>
            <person name="Nazarath L."/>
            <person name="Kovar C."/>
            <person name="Han Y."/>
            <person name="Muzny D."/>
            <person name="Gibbs R."/>
        </authorList>
    </citation>
    <scope>NUCLEOTIDE SEQUENCE [LARGE SCALE GENOMIC DNA]</scope>
    <source>
        <strain evidence="12">Jacobina</strain>
    </source>
</reference>
<keyword evidence="3" id="KW-0496">Mitochondrion</keyword>